<evidence type="ECO:0000256" key="1">
    <source>
        <dbReference type="ARBA" id="ARBA00022908"/>
    </source>
</evidence>
<evidence type="ECO:0008006" key="9">
    <source>
        <dbReference type="Google" id="ProtNLM"/>
    </source>
</evidence>
<evidence type="ECO:0000256" key="3">
    <source>
        <dbReference type="ARBA" id="ARBA00023172"/>
    </source>
</evidence>
<dbReference type="InterPro" id="IPR002104">
    <property type="entry name" value="Integrase_catalytic"/>
</dbReference>
<reference evidence="8" key="1">
    <citation type="journal article" date="2019" name="Int. J. Syst. Evol. Microbiol.">
        <title>The Global Catalogue of Microorganisms (GCM) 10K type strain sequencing project: providing services to taxonomists for standard genome sequencing and annotation.</title>
        <authorList>
            <consortium name="The Broad Institute Genomics Platform"/>
            <consortium name="The Broad Institute Genome Sequencing Center for Infectious Disease"/>
            <person name="Wu L."/>
            <person name="Ma J."/>
        </authorList>
    </citation>
    <scope>NUCLEOTIDE SEQUENCE [LARGE SCALE GENOMIC DNA]</scope>
    <source>
        <strain evidence="8">JCM 16343</strain>
    </source>
</reference>
<feature type="domain" description="Tyr recombinase" evidence="5">
    <location>
        <begin position="97"/>
        <end position="270"/>
    </location>
</feature>
<comment type="caution">
    <text evidence="7">The sequence shown here is derived from an EMBL/GenBank/DDBJ whole genome shotgun (WGS) entry which is preliminary data.</text>
</comment>
<evidence type="ECO:0000259" key="6">
    <source>
        <dbReference type="PROSITE" id="PS51900"/>
    </source>
</evidence>
<dbReference type="Gene3D" id="1.10.443.10">
    <property type="entry name" value="Intergrase catalytic core"/>
    <property type="match status" value="1"/>
</dbReference>
<dbReference type="CDD" id="cd00796">
    <property type="entry name" value="INT_Rci_Hp1_C"/>
    <property type="match status" value="1"/>
</dbReference>
<dbReference type="InterPro" id="IPR013762">
    <property type="entry name" value="Integrase-like_cat_sf"/>
</dbReference>
<dbReference type="InterPro" id="IPR050090">
    <property type="entry name" value="Tyrosine_recombinase_XerCD"/>
</dbReference>
<evidence type="ECO:0000313" key="7">
    <source>
        <dbReference type="EMBL" id="GAA0325021.1"/>
    </source>
</evidence>
<keyword evidence="2 4" id="KW-0238">DNA-binding</keyword>
<protein>
    <recommendedName>
        <fullName evidence="9">Site-specific integrase</fullName>
    </recommendedName>
</protein>
<dbReference type="PANTHER" id="PTHR30349">
    <property type="entry name" value="PHAGE INTEGRASE-RELATED"/>
    <property type="match status" value="1"/>
</dbReference>
<gene>
    <name evidence="7" type="ORF">GCM10009129_23480</name>
</gene>
<evidence type="ECO:0000256" key="2">
    <source>
        <dbReference type="ARBA" id="ARBA00023125"/>
    </source>
</evidence>
<proteinExistence type="predicted"/>
<evidence type="ECO:0000256" key="4">
    <source>
        <dbReference type="PROSITE-ProRule" id="PRU01248"/>
    </source>
</evidence>
<organism evidence="7 8">
    <name type="scientific">Psychrobacter aestuarii</name>
    <dbReference type="NCBI Taxonomy" id="556327"/>
    <lineage>
        <taxon>Bacteria</taxon>
        <taxon>Pseudomonadati</taxon>
        <taxon>Pseudomonadota</taxon>
        <taxon>Gammaproteobacteria</taxon>
        <taxon>Moraxellales</taxon>
        <taxon>Moraxellaceae</taxon>
        <taxon>Psychrobacter</taxon>
    </lineage>
</organism>
<dbReference type="RefSeq" id="WP_201505704.1">
    <property type="nucleotide sequence ID" value="NZ_BAAAFR010000013.1"/>
</dbReference>
<keyword evidence="1" id="KW-0229">DNA integration</keyword>
<sequence length="273" mass="32290">MFNKLSEIIEYYQQYHLTKHKYEYRAHNLRFFDAYNLRDLRKKDVKEYALLRRAKVSNATINRECSFARAAINCVNDDYELRLNNPFAGVKFVEADYIAHYLTRTEYQRLLAAALETHNQDLHDFIVLLTMTGCRPIELLTLEWSNVHIDKRQFVVRNYYSKSKRTMYKYLNDTAFNVLLERQQQAKGDYVFTNMNTGEHIKSYSKGFQLCKKRAGVKCTMYDLRHSYASWLIQAGVGIYTIKELLGHGDIESTMRYAHLDYRQYVDSLSLIG</sequence>
<dbReference type="InterPro" id="IPR044068">
    <property type="entry name" value="CB"/>
</dbReference>
<dbReference type="InterPro" id="IPR011010">
    <property type="entry name" value="DNA_brk_join_enz"/>
</dbReference>
<dbReference type="SUPFAM" id="SSF56349">
    <property type="entry name" value="DNA breaking-rejoining enzymes"/>
    <property type="match status" value="1"/>
</dbReference>
<feature type="domain" description="Core-binding (CB)" evidence="6">
    <location>
        <begin position="3"/>
        <end position="76"/>
    </location>
</feature>
<evidence type="ECO:0000313" key="8">
    <source>
        <dbReference type="Proteomes" id="UP001501787"/>
    </source>
</evidence>
<dbReference type="PROSITE" id="PS51898">
    <property type="entry name" value="TYR_RECOMBINASE"/>
    <property type="match status" value="1"/>
</dbReference>
<dbReference type="Proteomes" id="UP001501787">
    <property type="component" value="Unassembled WGS sequence"/>
</dbReference>
<keyword evidence="8" id="KW-1185">Reference proteome</keyword>
<dbReference type="EMBL" id="BAAAFR010000013">
    <property type="protein sequence ID" value="GAA0325021.1"/>
    <property type="molecule type" value="Genomic_DNA"/>
</dbReference>
<accession>A0ABP3FVZ3</accession>
<evidence type="ECO:0000259" key="5">
    <source>
        <dbReference type="PROSITE" id="PS51898"/>
    </source>
</evidence>
<dbReference type="PROSITE" id="PS51900">
    <property type="entry name" value="CB"/>
    <property type="match status" value="1"/>
</dbReference>
<dbReference type="Pfam" id="PF00589">
    <property type="entry name" value="Phage_integrase"/>
    <property type="match status" value="1"/>
</dbReference>
<dbReference type="PANTHER" id="PTHR30349:SF64">
    <property type="entry name" value="PROPHAGE INTEGRASE INTD-RELATED"/>
    <property type="match status" value="1"/>
</dbReference>
<keyword evidence="3" id="KW-0233">DNA recombination</keyword>
<name>A0ABP3FVZ3_9GAMM</name>